<evidence type="ECO:0000313" key="2">
    <source>
        <dbReference type="Proteomes" id="UP000008917"/>
    </source>
</evidence>
<dbReference type="Proteomes" id="UP000008917">
    <property type="component" value="Chromosome"/>
</dbReference>
<accession>E6V3T6</accession>
<organism evidence="1 2">
    <name type="scientific">Variovorax paradoxus (strain EPS)</name>
    <dbReference type="NCBI Taxonomy" id="595537"/>
    <lineage>
        <taxon>Bacteria</taxon>
        <taxon>Pseudomonadati</taxon>
        <taxon>Pseudomonadota</taxon>
        <taxon>Betaproteobacteria</taxon>
        <taxon>Burkholderiales</taxon>
        <taxon>Comamonadaceae</taxon>
        <taxon>Variovorax</taxon>
    </lineage>
</organism>
<dbReference type="STRING" id="595537.Varpa_2762"/>
<reference evidence="2" key="1">
    <citation type="submission" date="2010-12" db="EMBL/GenBank/DDBJ databases">
        <title>Complete sequence of Variovorax paradoxus EPS.</title>
        <authorList>
            <consortium name="US DOE Joint Genome Institute"/>
            <person name="Lucas S."/>
            <person name="Copeland A."/>
            <person name="Lapidus A."/>
            <person name="Cheng J.-F."/>
            <person name="Goodwin L."/>
            <person name="Pitluck S."/>
            <person name="Teshima H."/>
            <person name="Detter J.C."/>
            <person name="Han C."/>
            <person name="Tapia R."/>
            <person name="Land M."/>
            <person name="Hauser L."/>
            <person name="Kyrpides N."/>
            <person name="Ivanova N."/>
            <person name="Ovchinnikova G."/>
            <person name="Orwin P."/>
            <person name="Han J.-I.G."/>
            <person name="Woyke T."/>
        </authorList>
    </citation>
    <scope>NUCLEOTIDE SEQUENCE [LARGE SCALE GENOMIC DNA]</scope>
    <source>
        <strain evidence="2">EPS</strain>
    </source>
</reference>
<dbReference type="OrthoDB" id="8854339at2"/>
<dbReference type="EMBL" id="CP002417">
    <property type="protein sequence ID" value="ADU36960.1"/>
    <property type="molecule type" value="Genomic_DNA"/>
</dbReference>
<proteinExistence type="predicted"/>
<gene>
    <name evidence="1" type="ordered locus">Varpa_2762</name>
</gene>
<dbReference type="HOGENOM" id="CLU_2511747_0_0_4"/>
<name>E6V3T6_VARPE</name>
<reference evidence="1 2" key="2">
    <citation type="journal article" date="2013" name="Genome Announc.">
        <title>Genome of the Root-Associated Plant Growth-Promoting Bacterium Variovorax paradoxus Strain EPS.</title>
        <authorList>
            <person name="Han J.I."/>
            <person name="Spain J.C."/>
            <person name="Leadbetter J.R."/>
            <person name="Ovchinnikova G."/>
            <person name="Goodwin L.A."/>
            <person name="Han C.S."/>
            <person name="Woyke T."/>
            <person name="Davenport K.W."/>
            <person name="Orwin P.M."/>
        </authorList>
    </citation>
    <scope>NUCLEOTIDE SEQUENCE [LARGE SCALE GENOMIC DNA]</scope>
    <source>
        <strain evidence="1 2">EPS</strain>
    </source>
</reference>
<evidence type="ECO:0000313" key="1">
    <source>
        <dbReference type="EMBL" id="ADU36960.1"/>
    </source>
</evidence>
<dbReference type="RefSeq" id="WP_013541189.1">
    <property type="nucleotide sequence ID" value="NC_014931.1"/>
</dbReference>
<dbReference type="KEGG" id="vpe:Varpa_2762"/>
<protein>
    <submittedName>
        <fullName evidence="1">Uncharacterized protein</fullName>
    </submittedName>
</protein>
<dbReference type="AlphaFoldDB" id="E6V3T6"/>
<sequence length="85" mass="9800">MPKRTVKPEPSWQSKFVREWHTLAKGEADVEELHERASALELKNRHRDPAMVAAEDFAEACRPKRVVIPDWTPPAAMKKSAERRP</sequence>